<evidence type="ECO:0000313" key="2">
    <source>
        <dbReference type="EMBL" id="MDN3204169.1"/>
    </source>
</evidence>
<gene>
    <name evidence="2" type="ORF">QVH07_08415</name>
</gene>
<feature type="transmembrane region" description="Helical" evidence="1">
    <location>
        <begin position="158"/>
        <end position="179"/>
    </location>
</feature>
<proteinExistence type="predicted"/>
<organism evidence="2 3">
    <name type="scientific">Algoriphagus sediminis</name>
    <dbReference type="NCBI Taxonomy" id="3057113"/>
    <lineage>
        <taxon>Bacteria</taxon>
        <taxon>Pseudomonadati</taxon>
        <taxon>Bacteroidota</taxon>
        <taxon>Cytophagia</taxon>
        <taxon>Cytophagales</taxon>
        <taxon>Cyclobacteriaceae</taxon>
        <taxon>Algoriphagus</taxon>
    </lineage>
</organism>
<feature type="transmembrane region" description="Helical" evidence="1">
    <location>
        <begin position="48"/>
        <end position="69"/>
    </location>
</feature>
<keyword evidence="1" id="KW-1133">Transmembrane helix</keyword>
<feature type="transmembrane region" description="Helical" evidence="1">
    <location>
        <begin position="75"/>
        <end position="95"/>
    </location>
</feature>
<evidence type="ECO:0000313" key="3">
    <source>
        <dbReference type="Proteomes" id="UP001171916"/>
    </source>
</evidence>
<dbReference type="EMBL" id="JAUEPH010000003">
    <property type="protein sequence ID" value="MDN3204169.1"/>
    <property type="molecule type" value="Genomic_DNA"/>
</dbReference>
<keyword evidence="1" id="KW-0812">Transmembrane</keyword>
<keyword evidence="1" id="KW-0472">Membrane</keyword>
<dbReference type="Proteomes" id="UP001171916">
    <property type="component" value="Unassembled WGS sequence"/>
</dbReference>
<reference evidence="2" key="1">
    <citation type="submission" date="2023-06" db="EMBL/GenBank/DDBJ databases">
        <title>Robiginitalea aurantiacus sp. nov. and Algoriphagus sediminis sp. nov., isolated from coastal sediment.</title>
        <authorList>
            <person name="Zhou Z.Y."/>
            <person name="An J."/>
            <person name="Jia Y.W."/>
            <person name="Du Z.J."/>
        </authorList>
    </citation>
    <scope>NUCLEOTIDE SEQUENCE</scope>
    <source>
        <strain evidence="2">C2-7</strain>
    </source>
</reference>
<comment type="caution">
    <text evidence="2">The sequence shown here is derived from an EMBL/GenBank/DDBJ whole genome shotgun (WGS) entry which is preliminary data.</text>
</comment>
<evidence type="ECO:0000256" key="1">
    <source>
        <dbReference type="SAM" id="Phobius"/>
    </source>
</evidence>
<evidence type="ECO:0008006" key="4">
    <source>
        <dbReference type="Google" id="ProtNLM"/>
    </source>
</evidence>
<sequence length="218" mass="25067">MKDQELINVWKSQEAQIDKLWAINKILFQERVQRKTSEAMLGWKSEKILGLVVGFIYLLFLGFLFGIGLSSGSYLNNYFLISVGFIFLINLKVYIDYIRHLVMSFRIDFSGPVVEIQAKLMEMKISLIKGMKIWVLQIPFYTTFHLSASWFPHDAAPAWVGVQVAITFLFILGTVWVTWTLREENLHSKSAKFLISATGGDPLDKALAVYQEVKEFEN</sequence>
<protein>
    <recommendedName>
        <fullName evidence="4">DUF2868 domain-containing protein</fullName>
    </recommendedName>
</protein>
<name>A0ABT7YCB2_9BACT</name>
<keyword evidence="3" id="KW-1185">Reference proteome</keyword>
<accession>A0ABT7YCB2</accession>
<feature type="transmembrane region" description="Helical" evidence="1">
    <location>
        <begin position="133"/>
        <end position="152"/>
    </location>
</feature>
<dbReference type="RefSeq" id="WP_289999722.1">
    <property type="nucleotide sequence ID" value="NZ_JAUEPH010000003.1"/>
</dbReference>